<dbReference type="EMBL" id="NPDV01000001">
    <property type="protein sequence ID" value="PJZ55190.1"/>
    <property type="molecule type" value="Genomic_DNA"/>
</dbReference>
<evidence type="ECO:0000313" key="4">
    <source>
        <dbReference type="Proteomes" id="UP000232188"/>
    </source>
</evidence>
<proteinExistence type="predicted"/>
<keyword evidence="3" id="KW-1185">Reference proteome</keyword>
<comment type="caution">
    <text evidence="1">The sequence shown here is derived from an EMBL/GenBank/DDBJ whole genome shotgun (WGS) entry which is preliminary data.</text>
</comment>
<dbReference type="Proteomes" id="UP000232149">
    <property type="component" value="Unassembled WGS sequence"/>
</dbReference>
<dbReference type="EMBL" id="NPDU01000005">
    <property type="protein sequence ID" value="PJZ63426.1"/>
    <property type="molecule type" value="Genomic_DNA"/>
</dbReference>
<gene>
    <name evidence="2" type="ORF">CH376_03025</name>
    <name evidence="1" type="ORF">CH380_01400</name>
</gene>
<name>A0A2M9YUL3_9LEPT</name>
<organism evidence="1 4">
    <name type="scientific">Leptospira adleri</name>
    <dbReference type="NCBI Taxonomy" id="2023186"/>
    <lineage>
        <taxon>Bacteria</taxon>
        <taxon>Pseudomonadati</taxon>
        <taxon>Spirochaetota</taxon>
        <taxon>Spirochaetia</taxon>
        <taxon>Leptospirales</taxon>
        <taxon>Leptospiraceae</taxon>
        <taxon>Leptospira</taxon>
    </lineage>
</organism>
<evidence type="ECO:0000313" key="2">
    <source>
        <dbReference type="EMBL" id="PJZ63426.1"/>
    </source>
</evidence>
<reference evidence="3 4" key="1">
    <citation type="submission" date="2017-07" db="EMBL/GenBank/DDBJ databases">
        <title>Leptospira spp. isolated from tropical soils.</title>
        <authorList>
            <person name="Thibeaux R."/>
            <person name="Iraola G."/>
            <person name="Ferres I."/>
            <person name="Bierque E."/>
            <person name="Girault D."/>
            <person name="Soupe-Gilbert M.-E."/>
            <person name="Picardeau M."/>
            <person name="Goarant C."/>
        </authorList>
    </citation>
    <scope>NUCLEOTIDE SEQUENCE [LARGE SCALE GENOMIC DNA]</scope>
    <source>
        <strain evidence="1 4">FH2-B-C1</strain>
        <strain evidence="2 3">FH2-B-D1</strain>
    </source>
</reference>
<evidence type="ECO:0000313" key="1">
    <source>
        <dbReference type="EMBL" id="PJZ55190.1"/>
    </source>
</evidence>
<evidence type="ECO:0000313" key="3">
    <source>
        <dbReference type="Proteomes" id="UP000232149"/>
    </source>
</evidence>
<protein>
    <submittedName>
        <fullName evidence="1">Uncharacterized protein</fullName>
    </submittedName>
</protein>
<sequence>MIGNYKFTLFKIINFVKIFTQTEKNIEMEKSDPSFPFNCFRLTNKKSSILSNKIETPFGKKILRLTILRERFGKREASRRDERECASLERRDPAAFPCSIKNKN</sequence>
<accession>A0A2M9YUL3</accession>
<dbReference type="Proteomes" id="UP000232188">
    <property type="component" value="Unassembled WGS sequence"/>
</dbReference>
<dbReference type="AlphaFoldDB" id="A0A2M9YUL3"/>